<dbReference type="InterPro" id="IPR045595">
    <property type="entry name" value="SufBD_N"/>
</dbReference>
<dbReference type="InterPro" id="IPR037284">
    <property type="entry name" value="SUF_FeS_clus_asmbl_SufBD_sf"/>
</dbReference>
<dbReference type="InterPro" id="IPR000825">
    <property type="entry name" value="SUF_FeS_clus_asmbl_SufBD_core"/>
</dbReference>
<dbReference type="Pfam" id="PF19295">
    <property type="entry name" value="SufBD_N"/>
    <property type="match status" value="1"/>
</dbReference>
<dbReference type="GO" id="GO:0016226">
    <property type="term" value="P:iron-sulfur cluster assembly"/>
    <property type="evidence" value="ECO:0007669"/>
    <property type="project" value="InterPro"/>
</dbReference>
<protein>
    <submittedName>
        <fullName evidence="4">Fe-S cluster assembly protein SufD</fullName>
    </submittedName>
</protein>
<dbReference type="Pfam" id="PF01458">
    <property type="entry name" value="SUFBD_core"/>
    <property type="match status" value="1"/>
</dbReference>
<organism evidence="4 5">
    <name type="scientific">Tritonibacter mobilis F1926</name>
    <dbReference type="NCBI Taxonomy" id="1265309"/>
    <lineage>
        <taxon>Bacteria</taxon>
        <taxon>Pseudomonadati</taxon>
        <taxon>Pseudomonadota</taxon>
        <taxon>Alphaproteobacteria</taxon>
        <taxon>Rhodobacterales</taxon>
        <taxon>Paracoccaceae</taxon>
        <taxon>Tritonibacter</taxon>
    </lineage>
</organism>
<dbReference type="KEGG" id="rmb:K529_007140"/>
<evidence type="ECO:0000259" key="2">
    <source>
        <dbReference type="Pfam" id="PF01458"/>
    </source>
</evidence>
<sequence>MALPELKQSMTEARLASLSLPEGGCLDAARRAAVSRVQTMGLPDRRDEYWKYTRPDTLTAVDAPNAAVFDSGEAPMFDTFDRIHIVFVDGIFDAEASDDLSLEGVNIERLAEIQGKDIHWAKDIYGVLEARGQTPVERPLAALNTAFATDGVVIHVTGKPSKPINLVYRHETESSDAILHHVIKVDSGAEATILENGPAASRFNKAMEIDIADNGTLHLVRAQGRDHERRAATHLFARLGAESVFKSFTLTVNGVLTRNEAVVEFLGDDAVAHVAGACVGDGDFHHDDTVFVTHDAVNCESRQVFKKVLRNGATGVFQGKILVKEGAQKTDGYQISQSLLLDDDSQFLAKPELEIYADDVACSHGSTSGAIDEDGLFYLRSRGVPESEATDLMTLAFLAEAVEEIEDDEIAASINDRLYGWLARRR</sequence>
<evidence type="ECO:0000256" key="1">
    <source>
        <dbReference type="ARBA" id="ARBA00043967"/>
    </source>
</evidence>
<gene>
    <name evidence="4" type="ORF">K529_007140</name>
</gene>
<reference evidence="4 5" key="1">
    <citation type="journal article" date="2016" name="ISME J.">
        <title>Global occurrence and heterogeneity of the Roseobacter-clade species Ruegeria mobilis.</title>
        <authorList>
            <person name="Sonnenschein E."/>
            <person name="Gram L."/>
        </authorList>
    </citation>
    <scope>NUCLEOTIDE SEQUENCE [LARGE SCALE GENOMIC DNA]</scope>
    <source>
        <strain evidence="4 5">F1926</strain>
    </source>
</reference>
<dbReference type="AlphaFoldDB" id="A0A1B1A1Z1"/>
<proteinExistence type="inferred from homology"/>
<feature type="domain" description="SUF system FeS cluster assembly SufBD core" evidence="2">
    <location>
        <begin position="173"/>
        <end position="397"/>
    </location>
</feature>
<dbReference type="SUPFAM" id="SSF101960">
    <property type="entry name" value="Stabilizer of iron transporter SufD"/>
    <property type="match status" value="1"/>
</dbReference>
<dbReference type="RefSeq" id="WP_005615555.1">
    <property type="nucleotide sequence ID" value="NZ_CP015230.1"/>
</dbReference>
<dbReference type="InterPro" id="IPR055346">
    <property type="entry name" value="Fe-S_cluster_assembly_SufBD"/>
</dbReference>
<accession>A0A1B1A1Z1</accession>
<dbReference type="GeneID" id="28249594"/>
<comment type="similarity">
    <text evidence="1">Belongs to the iron-sulfur cluster assembly SufBD family.</text>
</comment>
<evidence type="ECO:0000259" key="3">
    <source>
        <dbReference type="Pfam" id="PF19295"/>
    </source>
</evidence>
<evidence type="ECO:0000313" key="5">
    <source>
        <dbReference type="Proteomes" id="UP000013243"/>
    </source>
</evidence>
<dbReference type="EMBL" id="CP015230">
    <property type="protein sequence ID" value="ANP40536.1"/>
    <property type="molecule type" value="Genomic_DNA"/>
</dbReference>
<name>A0A1B1A1Z1_9RHOB</name>
<dbReference type="PANTHER" id="PTHR43575">
    <property type="entry name" value="PROTEIN ABCI7, CHLOROPLASTIC"/>
    <property type="match status" value="1"/>
</dbReference>
<feature type="domain" description="SUF system FeS cluster assembly SufBD N-terminal" evidence="3">
    <location>
        <begin position="25"/>
        <end position="157"/>
    </location>
</feature>
<dbReference type="PANTHER" id="PTHR43575:SF1">
    <property type="entry name" value="PROTEIN ABCI7, CHLOROPLASTIC"/>
    <property type="match status" value="1"/>
</dbReference>
<evidence type="ECO:0000313" key="4">
    <source>
        <dbReference type="EMBL" id="ANP40536.1"/>
    </source>
</evidence>
<dbReference type="OrthoDB" id="9768262at2"/>
<dbReference type="STRING" id="1265309.K529_007140"/>
<dbReference type="Proteomes" id="UP000013243">
    <property type="component" value="Chromosome"/>
</dbReference>